<feature type="transmembrane region" description="Helical" evidence="6">
    <location>
        <begin position="211"/>
        <end position="231"/>
    </location>
</feature>
<dbReference type="STRING" id="1380566.A0A179FYA4"/>
<protein>
    <submittedName>
        <fullName evidence="7">RTA1 like protein family</fullName>
    </submittedName>
</protein>
<feature type="transmembrane region" description="Helical" evidence="6">
    <location>
        <begin position="36"/>
        <end position="56"/>
    </location>
</feature>
<name>A0A179FYA4_METCM</name>
<feature type="transmembrane region" description="Helical" evidence="6">
    <location>
        <begin position="177"/>
        <end position="199"/>
    </location>
</feature>
<keyword evidence="2 6" id="KW-0812">Transmembrane</keyword>
<evidence type="ECO:0000313" key="7">
    <source>
        <dbReference type="EMBL" id="OAQ70091.1"/>
    </source>
</evidence>
<gene>
    <name evidence="7" type="ORF">VFPPC_13301</name>
</gene>
<evidence type="ECO:0000256" key="1">
    <source>
        <dbReference type="ARBA" id="ARBA00004141"/>
    </source>
</evidence>
<dbReference type="EMBL" id="LSBJ02000002">
    <property type="protein sequence ID" value="OAQ70091.1"/>
    <property type="molecule type" value="Genomic_DNA"/>
</dbReference>
<dbReference type="OrthoDB" id="4521223at2759"/>
<feature type="transmembrane region" description="Helical" evidence="6">
    <location>
        <begin position="93"/>
        <end position="116"/>
    </location>
</feature>
<evidence type="ECO:0000256" key="5">
    <source>
        <dbReference type="SAM" id="MobiDB-lite"/>
    </source>
</evidence>
<proteinExistence type="predicted"/>
<keyword evidence="3 6" id="KW-1133">Transmembrane helix</keyword>
<evidence type="ECO:0000256" key="2">
    <source>
        <dbReference type="ARBA" id="ARBA00022692"/>
    </source>
</evidence>
<evidence type="ECO:0000313" key="8">
    <source>
        <dbReference type="Proteomes" id="UP000078397"/>
    </source>
</evidence>
<reference evidence="7 8" key="1">
    <citation type="journal article" date="2016" name="PLoS Pathog.">
        <title>Biosynthesis of antibiotic leucinostatins in bio-control fungus Purpureocillium lilacinum and their inhibition on phytophthora revealed by genome mining.</title>
        <authorList>
            <person name="Wang G."/>
            <person name="Liu Z."/>
            <person name="Lin R."/>
            <person name="Li E."/>
            <person name="Mao Z."/>
            <person name="Ling J."/>
            <person name="Yang Y."/>
            <person name="Yin W.B."/>
            <person name="Xie B."/>
        </authorList>
    </citation>
    <scope>NUCLEOTIDE SEQUENCE [LARGE SCALE GENOMIC DNA]</scope>
    <source>
        <strain evidence="7">170</strain>
    </source>
</reference>
<keyword evidence="8" id="KW-1185">Reference proteome</keyword>
<feature type="transmembrane region" description="Helical" evidence="6">
    <location>
        <begin position="136"/>
        <end position="157"/>
    </location>
</feature>
<organism evidence="7 8">
    <name type="scientific">Pochonia chlamydosporia 170</name>
    <dbReference type="NCBI Taxonomy" id="1380566"/>
    <lineage>
        <taxon>Eukaryota</taxon>
        <taxon>Fungi</taxon>
        <taxon>Dikarya</taxon>
        <taxon>Ascomycota</taxon>
        <taxon>Pezizomycotina</taxon>
        <taxon>Sordariomycetes</taxon>
        <taxon>Hypocreomycetidae</taxon>
        <taxon>Hypocreales</taxon>
        <taxon>Clavicipitaceae</taxon>
        <taxon>Pochonia</taxon>
    </lineage>
</organism>
<feature type="compositionally biased region" description="Basic and acidic residues" evidence="5">
    <location>
        <begin position="278"/>
        <end position="288"/>
    </location>
</feature>
<dbReference type="PANTHER" id="PTHR31465:SF9">
    <property type="entry name" value="SPHINGOID LONG-CHAIN BASE TRANSPORTER RSB1"/>
    <property type="match status" value="1"/>
</dbReference>
<keyword evidence="4 6" id="KW-0472">Membrane</keyword>
<dbReference type="Proteomes" id="UP000078397">
    <property type="component" value="Unassembled WGS sequence"/>
</dbReference>
<feature type="region of interest" description="Disordered" evidence="5">
    <location>
        <begin position="278"/>
        <end position="298"/>
    </location>
</feature>
<dbReference type="PANTHER" id="PTHR31465">
    <property type="entry name" value="PROTEIN RTA1-RELATED"/>
    <property type="match status" value="1"/>
</dbReference>
<dbReference type="GO" id="GO:0005886">
    <property type="term" value="C:plasma membrane"/>
    <property type="evidence" value="ECO:0007669"/>
    <property type="project" value="TreeGrafter"/>
</dbReference>
<evidence type="ECO:0000256" key="6">
    <source>
        <dbReference type="SAM" id="Phobius"/>
    </source>
</evidence>
<dbReference type="AlphaFoldDB" id="A0A179FYA4"/>
<evidence type="ECO:0000256" key="3">
    <source>
        <dbReference type="ARBA" id="ARBA00022989"/>
    </source>
</evidence>
<dbReference type="RefSeq" id="XP_018146628.1">
    <property type="nucleotide sequence ID" value="XM_018291078.1"/>
</dbReference>
<accession>A0A179FYA4</accession>
<evidence type="ECO:0000256" key="4">
    <source>
        <dbReference type="ARBA" id="ARBA00023136"/>
    </source>
</evidence>
<sequence>MSRQLPPGVKAFGPNANCTLDTCPAEWSIYGFRPSLGANTAFLVLFILVGGIHGYLGYRWRSWGFMSGMILGCLSEVIGYAGRIMLYNNPFSFVGFMVQIVCLTIAPVFYTASIYVTLSKTIIHFAPDLSRFNPQLFYWIFIPFDVVCLVLQAAGGALSTNSNGDNQIGVNVSMAGLALQVIILTAFVGCFADYMIRYLRSGRAKSFGWRLNAFFLGLSTSILLILARCAFRVAELRDGYDGELIREEIPFIILEGVLIVLAVVALCFGHPGLVFGREQPRKSSHDSEESGACTPERK</sequence>
<comment type="subcellular location">
    <subcellularLocation>
        <location evidence="1">Membrane</location>
        <topology evidence="1">Multi-pass membrane protein</topology>
    </subcellularLocation>
</comment>
<dbReference type="GeneID" id="28855072"/>
<dbReference type="GO" id="GO:0000324">
    <property type="term" value="C:fungal-type vacuole"/>
    <property type="evidence" value="ECO:0007669"/>
    <property type="project" value="TreeGrafter"/>
</dbReference>
<dbReference type="InterPro" id="IPR007568">
    <property type="entry name" value="RTA1"/>
</dbReference>
<comment type="caution">
    <text evidence="7">The sequence shown here is derived from an EMBL/GenBank/DDBJ whole genome shotgun (WGS) entry which is preliminary data.</text>
</comment>
<feature type="transmembrane region" description="Helical" evidence="6">
    <location>
        <begin position="63"/>
        <end position="81"/>
    </location>
</feature>
<dbReference type="Pfam" id="PF04479">
    <property type="entry name" value="RTA1"/>
    <property type="match status" value="1"/>
</dbReference>
<feature type="transmembrane region" description="Helical" evidence="6">
    <location>
        <begin position="251"/>
        <end position="275"/>
    </location>
</feature>
<dbReference type="KEGG" id="pchm:VFPPC_13301"/>